<dbReference type="SUPFAM" id="SSF52540">
    <property type="entry name" value="P-loop containing nucleoside triphosphate hydrolases"/>
    <property type="match status" value="2"/>
</dbReference>
<feature type="transmembrane region" description="Helical" evidence="8">
    <location>
        <begin position="933"/>
        <end position="955"/>
    </location>
</feature>
<evidence type="ECO:0000256" key="4">
    <source>
        <dbReference type="ARBA" id="ARBA00022741"/>
    </source>
</evidence>
<dbReference type="PANTHER" id="PTHR24223">
    <property type="entry name" value="ATP-BINDING CASSETTE SUB-FAMILY C"/>
    <property type="match status" value="1"/>
</dbReference>
<evidence type="ECO:0000313" key="12">
    <source>
        <dbReference type="Proteomes" id="UP000243081"/>
    </source>
</evidence>
<dbReference type="InterPro" id="IPR003439">
    <property type="entry name" value="ABC_transporter-like_ATP-bd"/>
</dbReference>
<keyword evidence="5" id="KW-0067">ATP-binding</keyword>
<evidence type="ECO:0000313" key="11">
    <source>
        <dbReference type="EMBL" id="OAR03491.1"/>
    </source>
</evidence>
<evidence type="ECO:0000259" key="10">
    <source>
        <dbReference type="PROSITE" id="PS50929"/>
    </source>
</evidence>
<dbReference type="PROSITE" id="PS50893">
    <property type="entry name" value="ABC_TRANSPORTER_2"/>
    <property type="match status" value="1"/>
</dbReference>
<dbReference type="GO" id="GO:0016887">
    <property type="term" value="F:ATP hydrolysis activity"/>
    <property type="evidence" value="ECO:0007669"/>
    <property type="project" value="InterPro"/>
</dbReference>
<comment type="subcellular location">
    <subcellularLocation>
        <location evidence="1">Membrane</location>
    </subcellularLocation>
</comment>
<sequence>MDAPLGLALALLEPTEVYEYFIITAVPAGITLLFTPILNDNVPRAALLAEPALASTKLTLSCAMVTVQAVNLAVWCYGDAFYHLHTIFAAALSFLASLAVVGFLQSSRRYAFPSTTFHNLFLATTLLYDLSMMRHSDKSLDGASIFQFAIVTLKSAYVFLNFAFKDRVVALQSGLPEGQEVDAPSLPSLWSCLSWPGLNSLPGFQENSGLDELPEPAWNLCSETIFNQFKLRWGKTNRAAADKDSDQALIKAIASTLGGMFLSIIPLRLSHVILTLAQPLLLWHILTTVFQDSVTSVTIAANLAAAAVVWICIPVIKLIFTKQSDCIVVSTRAILIAAIYDKMLRVSALDIQNSTALSQLIDGMRSIERLIDSTQDLASAIVQRIAPDLRANHKSALPITFSFKDSVLTLLKVVVLGSFLSGKQELRRRNIATKRRQARVALTSSILKQLRSIQMMGMGPALAVQLDNHRKAEVGALLEERGSRMREISLLSNAFNVAVNRISNGQQGSQILASVQQFLLLDDVADKRLLVIAAENNNDEPDPGGATPSIELVRVTVMSKTAEVILLDATLRAFRYGTTMVFGPVASGKSTVLRLILGEVAPSSGRITVPSGSMVYCDQEVWLPYVCIQNSILGSAVLDMQWYTLLIRACGLEEDFGQLPDGDMTVIGSPGCALSLSLKQRISLARAVYDCPTTIVLDDPLNGVHYDTASQIYERLFGRRGLVFKWECTVIMATSDFGHLRLADALFTVGYDGRVQSQDVTTYTSAANTRAVLCDSNGIFSCAPTTEEDAQSAQQSPSLHDDERLHRHSQDMSLYSYFQQPAGRSRIWSWSVAVTTAAIMERMPQVFWGFSLSKDDLTSAYVAGYAALGVASVVCNRIAARLYFLRISTKSSLDLHWNLIRTLMNATPEYVSATNAMTLLKLFDDDLETISRALPITLMRCLYAMAFVVALGALLRRLHSQYLPFSERLRLLEARAAAGVTVRFSETAKGIEHIRAFRQKPDFYEDFHGALTLSQKPYYYVFEARRQLEYTIALFTAAAGLATLSLAHLYPQFSSPARLGLALVSIVELTAALKFIATIWTKLEECLGAVWRVRKFCNETPVEVDEVEEPLPAQWPSRGAFEFFRVIPENSPVNEVSANVPVVDATLEGAQKIVVTARTGSGQGSLILAVLRMINYSGAIRLDDMNIKNVPRVVLRSSITTITREGLELEGTLRSNLDPFSPMEDYFTDADLISMLHRVKLWDAVQRQGGLDASMKRIRFSKAQKQLLSLARGALHRRREDTKVVLIDDAITHLDEATSQKIHDFTDGEFATCTVLMVAYDLEAIRTADTVLTVEGGAITGIMERND</sequence>
<keyword evidence="4" id="KW-0547">Nucleotide-binding</keyword>
<feature type="transmembrane region" description="Helical" evidence="8">
    <location>
        <begin position="271"/>
        <end position="290"/>
    </location>
</feature>
<evidence type="ECO:0000256" key="5">
    <source>
        <dbReference type="ARBA" id="ARBA00022840"/>
    </source>
</evidence>
<comment type="caution">
    <text evidence="11">The sequence shown here is derived from an EMBL/GenBank/DDBJ whole genome shotgun (WGS) entry which is preliminary data.</text>
</comment>
<evidence type="ECO:0000256" key="8">
    <source>
        <dbReference type="SAM" id="Phobius"/>
    </source>
</evidence>
<dbReference type="Gene3D" id="1.20.1560.10">
    <property type="entry name" value="ABC transporter type 1, transmembrane domain"/>
    <property type="match status" value="1"/>
</dbReference>
<evidence type="ECO:0000256" key="6">
    <source>
        <dbReference type="ARBA" id="ARBA00022989"/>
    </source>
</evidence>
<keyword evidence="3 8" id="KW-0812">Transmembrane</keyword>
<feature type="transmembrane region" description="Helical" evidence="8">
    <location>
        <begin position="20"/>
        <end position="38"/>
    </location>
</feature>
<gene>
    <name evidence="11" type="ORF">LLEC1_04187</name>
</gene>
<dbReference type="GO" id="GO:0140359">
    <property type="term" value="F:ABC-type transporter activity"/>
    <property type="evidence" value="ECO:0007669"/>
    <property type="project" value="InterPro"/>
</dbReference>
<dbReference type="OrthoDB" id="4867492at2759"/>
<dbReference type="InterPro" id="IPR050173">
    <property type="entry name" value="ABC_transporter_C-like"/>
</dbReference>
<evidence type="ECO:0008006" key="13">
    <source>
        <dbReference type="Google" id="ProtNLM"/>
    </source>
</evidence>
<keyword evidence="7 8" id="KW-0472">Membrane</keyword>
<dbReference type="PROSITE" id="PS50929">
    <property type="entry name" value="ABC_TM1F"/>
    <property type="match status" value="1"/>
</dbReference>
<dbReference type="InterPro" id="IPR036640">
    <property type="entry name" value="ABC1_TM_sf"/>
</dbReference>
<feature type="transmembrane region" description="Helical" evidence="8">
    <location>
        <begin position="145"/>
        <end position="164"/>
    </location>
</feature>
<dbReference type="InterPro" id="IPR011527">
    <property type="entry name" value="ABC1_TM_dom"/>
</dbReference>
<feature type="transmembrane region" description="Helical" evidence="8">
    <location>
        <begin position="1030"/>
        <end position="1051"/>
    </location>
</feature>
<dbReference type="Pfam" id="PF00005">
    <property type="entry name" value="ABC_tran"/>
    <property type="match status" value="1"/>
</dbReference>
<evidence type="ECO:0000256" key="3">
    <source>
        <dbReference type="ARBA" id="ARBA00022692"/>
    </source>
</evidence>
<keyword evidence="12" id="KW-1185">Reference proteome</keyword>
<evidence type="ECO:0000256" key="1">
    <source>
        <dbReference type="ARBA" id="ARBA00004370"/>
    </source>
</evidence>
<dbReference type="InterPro" id="IPR027417">
    <property type="entry name" value="P-loop_NTPase"/>
</dbReference>
<dbReference type="EMBL" id="LUKN01000269">
    <property type="protein sequence ID" value="OAR03491.1"/>
    <property type="molecule type" value="Genomic_DNA"/>
</dbReference>
<dbReference type="Proteomes" id="UP000243081">
    <property type="component" value="Unassembled WGS sequence"/>
</dbReference>
<keyword evidence="2" id="KW-0813">Transport</keyword>
<dbReference type="Gene3D" id="3.40.50.300">
    <property type="entry name" value="P-loop containing nucleotide triphosphate hydrolases"/>
    <property type="match status" value="2"/>
</dbReference>
<name>A0A179IPF0_CORDF</name>
<reference evidence="11 12" key="1">
    <citation type="submission" date="2016-03" db="EMBL/GenBank/DDBJ databases">
        <title>Fine-scale spatial genetic structure of a fungal parasite of coffee scale insects.</title>
        <authorList>
            <person name="Jackson D."/>
            <person name="Zemenick K.A."/>
            <person name="Malloure B."/>
            <person name="Quandt C.A."/>
            <person name="James T.Y."/>
        </authorList>
    </citation>
    <scope>NUCLEOTIDE SEQUENCE [LARGE SCALE GENOMIC DNA]</scope>
    <source>
        <strain evidence="11 12">UM487</strain>
    </source>
</reference>
<dbReference type="PANTHER" id="PTHR24223:SF399">
    <property type="entry name" value="ABC TRANSPORTER ATNG"/>
    <property type="match status" value="1"/>
</dbReference>
<organism evidence="11 12">
    <name type="scientific">Cordyceps confragosa</name>
    <name type="common">Lecanicillium lecanii</name>
    <dbReference type="NCBI Taxonomy" id="2714763"/>
    <lineage>
        <taxon>Eukaryota</taxon>
        <taxon>Fungi</taxon>
        <taxon>Dikarya</taxon>
        <taxon>Ascomycota</taxon>
        <taxon>Pezizomycotina</taxon>
        <taxon>Sordariomycetes</taxon>
        <taxon>Hypocreomycetidae</taxon>
        <taxon>Hypocreales</taxon>
        <taxon>Cordycipitaceae</taxon>
        <taxon>Akanthomyces</taxon>
    </lineage>
</organism>
<dbReference type="SMART" id="SM00382">
    <property type="entry name" value="AAA"/>
    <property type="match status" value="2"/>
</dbReference>
<evidence type="ECO:0000256" key="2">
    <source>
        <dbReference type="ARBA" id="ARBA00022448"/>
    </source>
</evidence>
<feature type="domain" description="ABC transporter" evidence="9">
    <location>
        <begin position="550"/>
        <end position="776"/>
    </location>
</feature>
<proteinExistence type="predicted"/>
<feature type="transmembrane region" description="Helical" evidence="8">
    <location>
        <begin position="81"/>
        <end position="104"/>
    </location>
</feature>
<dbReference type="GO" id="GO:0005524">
    <property type="term" value="F:ATP binding"/>
    <property type="evidence" value="ECO:0007669"/>
    <property type="project" value="UniProtKB-KW"/>
</dbReference>
<feature type="transmembrane region" description="Helical" evidence="8">
    <location>
        <begin position="297"/>
        <end position="320"/>
    </location>
</feature>
<accession>A0A179IPF0</accession>
<dbReference type="Pfam" id="PF00664">
    <property type="entry name" value="ABC_membrane"/>
    <property type="match status" value="1"/>
</dbReference>
<feature type="domain" description="ABC transmembrane type-1" evidence="10">
    <location>
        <begin position="861"/>
        <end position="1085"/>
    </location>
</feature>
<dbReference type="SUPFAM" id="SSF90123">
    <property type="entry name" value="ABC transporter transmembrane region"/>
    <property type="match status" value="1"/>
</dbReference>
<evidence type="ECO:0000259" key="9">
    <source>
        <dbReference type="PROSITE" id="PS50893"/>
    </source>
</evidence>
<evidence type="ECO:0000256" key="7">
    <source>
        <dbReference type="ARBA" id="ARBA00023136"/>
    </source>
</evidence>
<protein>
    <recommendedName>
        <fullName evidence="13">ABC transporter domain-containing protein</fullName>
    </recommendedName>
</protein>
<dbReference type="GO" id="GO:0016020">
    <property type="term" value="C:membrane"/>
    <property type="evidence" value="ECO:0007669"/>
    <property type="project" value="UniProtKB-SubCell"/>
</dbReference>
<keyword evidence="6 8" id="KW-1133">Transmembrane helix</keyword>
<dbReference type="InterPro" id="IPR003593">
    <property type="entry name" value="AAA+_ATPase"/>
</dbReference>